<protein>
    <submittedName>
        <fullName evidence="2">Uncharacterized protein</fullName>
    </submittedName>
</protein>
<reference evidence="2" key="1">
    <citation type="submission" date="2022-11" db="UniProtKB">
        <authorList>
            <consortium name="WormBaseParasite"/>
        </authorList>
    </citation>
    <scope>IDENTIFICATION</scope>
</reference>
<proteinExistence type="predicted"/>
<dbReference type="WBParaSite" id="PSU_v2.g4416.t1">
    <property type="protein sequence ID" value="PSU_v2.g4416.t1"/>
    <property type="gene ID" value="PSU_v2.g4416"/>
</dbReference>
<name>A0A914YWD1_9BILA</name>
<organism evidence="1 2">
    <name type="scientific">Panagrolaimus superbus</name>
    <dbReference type="NCBI Taxonomy" id="310955"/>
    <lineage>
        <taxon>Eukaryota</taxon>
        <taxon>Metazoa</taxon>
        <taxon>Ecdysozoa</taxon>
        <taxon>Nematoda</taxon>
        <taxon>Chromadorea</taxon>
        <taxon>Rhabditida</taxon>
        <taxon>Tylenchina</taxon>
        <taxon>Panagrolaimomorpha</taxon>
        <taxon>Panagrolaimoidea</taxon>
        <taxon>Panagrolaimidae</taxon>
        <taxon>Panagrolaimus</taxon>
    </lineage>
</organism>
<dbReference type="Proteomes" id="UP000887577">
    <property type="component" value="Unplaced"/>
</dbReference>
<dbReference type="PANTHER" id="PTHR31424">
    <property type="entry name" value="PROTEIN CBG23806"/>
    <property type="match status" value="1"/>
</dbReference>
<sequence length="290" mass="32715">MFYSFFIADCKCGDTVIGIQGGSAIRPCLYCIIPSNEWLRLDIIPDSALRKIEDIQKSGAIIEKAEEDSNLSVVKLRALKQQHNSVTATPLLTAIPISRFVPDAVHINMCAVNSIIQYCKKRPELASILLAEIENINVQLCPGRSEYNGPNCSKILKHFVDNPTIDGYGIDLLRLYAKVEAYAVARDLTEEEIDGLDQAIKDFFKLIDDKYPDLPGKKTKLHMLKHHVMPFVREHKSWGKFSAQALEASHHVKNVSDTRIQGKTPLAKSKQMDYYMNQQMLINYFTNADA</sequence>
<dbReference type="PANTHER" id="PTHR31424:SF4">
    <property type="entry name" value="AUTOPHAGY-RELATED PROTEIN 14-RELATED"/>
    <property type="match status" value="1"/>
</dbReference>
<evidence type="ECO:0000313" key="1">
    <source>
        <dbReference type="Proteomes" id="UP000887577"/>
    </source>
</evidence>
<dbReference type="AlphaFoldDB" id="A0A914YWD1"/>
<keyword evidence="1" id="KW-1185">Reference proteome</keyword>
<evidence type="ECO:0000313" key="2">
    <source>
        <dbReference type="WBParaSite" id="PSU_v2.g4416.t1"/>
    </source>
</evidence>
<accession>A0A914YWD1</accession>